<dbReference type="InterPro" id="IPR012340">
    <property type="entry name" value="NA-bd_OB-fold"/>
</dbReference>
<dbReference type="Gene3D" id="2.40.50.140">
    <property type="entry name" value="Nucleic acid-binding proteins"/>
    <property type="match status" value="4"/>
</dbReference>
<dbReference type="AlphaFoldDB" id="X0TDP5"/>
<proteinExistence type="predicted"/>
<organism evidence="2">
    <name type="scientific">marine sediment metagenome</name>
    <dbReference type="NCBI Taxonomy" id="412755"/>
    <lineage>
        <taxon>unclassified sequences</taxon>
        <taxon>metagenomes</taxon>
        <taxon>ecological metagenomes</taxon>
    </lineage>
</organism>
<keyword evidence="1" id="KW-0238">DNA-binding</keyword>
<dbReference type="PANTHER" id="PTHR13356:SF0">
    <property type="entry name" value="SOSS COMPLEX SUBUNIT B HOMOLOG"/>
    <property type="match status" value="1"/>
</dbReference>
<feature type="non-terminal residue" evidence="2">
    <location>
        <position position="461"/>
    </location>
</feature>
<evidence type="ECO:0000256" key="1">
    <source>
        <dbReference type="ARBA" id="ARBA00023125"/>
    </source>
</evidence>
<feature type="non-terminal residue" evidence="2">
    <location>
        <position position="1"/>
    </location>
</feature>
<sequence length="461" mass="51274">EGALFIIAKELGVDVKSENKDFLKDIEIKISDITHNMKNIMLFGRIKDIYNVNKFKKKDGSDGYVGAFLLHDKSGDVRIVLWDEQVSIFNEPEFKNNELVKIVNGNAKKGKFGGTEIHIGRFGKLILSPDDVDYKNYPKIKVELIKIRDINLNLKSVSIEGKVIQIFPLKEFERKNGELGKVRSLTLLDSTGSVRIAFWNNDTDKLNGIDSGDIISISNLTPKLSTLDSRTVDLNSSRSSKIEKKSKKLELDGDSIKNIKELQNRLGVVSFEGIITSIDNIKNISLKSGENVNLLGFTVSDDSDGIRGTLWGEQAEEFSKILSDGQGIVLSNVLIKYSSFSNRNEISLMNDSTLELKDLELKNLKSIIPVKRDLNTNFSGNYSKIGNINSPGIVEVKGFIAKDLTKITTYEGCTNCFKKVENCSCGKGDETKVRMIINLIVDDGTGTLRTTLIGDIAEKFI</sequence>
<dbReference type="InterPro" id="IPR051231">
    <property type="entry name" value="SOSS-B"/>
</dbReference>
<dbReference type="CDD" id="cd04491">
    <property type="entry name" value="SoSSB_OBF"/>
    <property type="match status" value="1"/>
</dbReference>
<dbReference type="PANTHER" id="PTHR13356">
    <property type="entry name" value="OB FOLD NUCLEIC ACID BINDING PROTEIN-RELATED"/>
    <property type="match status" value="1"/>
</dbReference>
<name>X0TDP5_9ZZZZ</name>
<accession>X0TDP5</accession>
<gene>
    <name evidence="2" type="ORF">S01H1_08140</name>
</gene>
<evidence type="ECO:0000313" key="2">
    <source>
        <dbReference type="EMBL" id="GAF74175.1"/>
    </source>
</evidence>
<dbReference type="GO" id="GO:0003677">
    <property type="term" value="F:DNA binding"/>
    <property type="evidence" value="ECO:0007669"/>
    <property type="project" value="UniProtKB-KW"/>
</dbReference>
<comment type="caution">
    <text evidence="2">The sequence shown here is derived from an EMBL/GenBank/DDBJ whole genome shotgun (WGS) entry which is preliminary data.</text>
</comment>
<reference evidence="2" key="1">
    <citation type="journal article" date="2014" name="Front. Microbiol.">
        <title>High frequency of phylogenetically diverse reductive dehalogenase-homologous genes in deep subseafloor sedimentary metagenomes.</title>
        <authorList>
            <person name="Kawai M."/>
            <person name="Futagami T."/>
            <person name="Toyoda A."/>
            <person name="Takaki Y."/>
            <person name="Nishi S."/>
            <person name="Hori S."/>
            <person name="Arai W."/>
            <person name="Tsubouchi T."/>
            <person name="Morono Y."/>
            <person name="Uchiyama I."/>
            <person name="Ito T."/>
            <person name="Fujiyama A."/>
            <person name="Inagaki F."/>
            <person name="Takami H."/>
        </authorList>
    </citation>
    <scope>NUCLEOTIDE SEQUENCE</scope>
    <source>
        <strain evidence="2">Expedition CK06-06</strain>
    </source>
</reference>
<dbReference type="SUPFAM" id="SSF50249">
    <property type="entry name" value="Nucleic acid-binding proteins"/>
    <property type="match status" value="4"/>
</dbReference>
<dbReference type="EMBL" id="BARS01004176">
    <property type="protein sequence ID" value="GAF74175.1"/>
    <property type="molecule type" value="Genomic_DNA"/>
</dbReference>
<dbReference type="GO" id="GO:0010212">
    <property type="term" value="P:response to ionizing radiation"/>
    <property type="evidence" value="ECO:0007669"/>
    <property type="project" value="TreeGrafter"/>
</dbReference>
<dbReference type="GO" id="GO:0000724">
    <property type="term" value="P:double-strand break repair via homologous recombination"/>
    <property type="evidence" value="ECO:0007669"/>
    <property type="project" value="TreeGrafter"/>
</dbReference>
<protein>
    <submittedName>
        <fullName evidence="2">Uncharacterized protein</fullName>
    </submittedName>
</protein>